<dbReference type="Proteomes" id="UP000031637">
    <property type="component" value="Chromosome"/>
</dbReference>
<dbReference type="OrthoDB" id="9770715at2"/>
<dbReference type="HOGENOM" id="CLU_048246_4_2_4"/>
<dbReference type="RefSeq" id="WP_041099647.1">
    <property type="nucleotide sequence ID" value="NZ_AP012547.1"/>
</dbReference>
<gene>
    <name evidence="2" type="ORF">SUTH_02497</name>
</gene>
<dbReference type="InterPro" id="IPR003607">
    <property type="entry name" value="HD/PDEase_dom"/>
</dbReference>
<dbReference type="AlphaFoldDB" id="W0SHG0"/>
<dbReference type="Pfam" id="PF08668">
    <property type="entry name" value="HDOD"/>
    <property type="match status" value="1"/>
</dbReference>
<feature type="domain" description="HDOD" evidence="1">
    <location>
        <begin position="17"/>
        <end position="209"/>
    </location>
</feature>
<evidence type="ECO:0000259" key="1">
    <source>
        <dbReference type="PROSITE" id="PS51833"/>
    </source>
</evidence>
<dbReference type="PANTHER" id="PTHR33525:SF3">
    <property type="entry name" value="RIBONUCLEASE Y"/>
    <property type="match status" value="1"/>
</dbReference>
<dbReference type="CDD" id="cd00077">
    <property type="entry name" value="HDc"/>
    <property type="match status" value="1"/>
</dbReference>
<organism evidence="2 3">
    <name type="scientific">Sulfuritalea hydrogenivorans sk43H</name>
    <dbReference type="NCBI Taxonomy" id="1223802"/>
    <lineage>
        <taxon>Bacteria</taxon>
        <taxon>Pseudomonadati</taxon>
        <taxon>Pseudomonadota</taxon>
        <taxon>Betaproteobacteria</taxon>
        <taxon>Nitrosomonadales</taxon>
        <taxon>Sterolibacteriaceae</taxon>
        <taxon>Sulfuritalea</taxon>
    </lineage>
</organism>
<protein>
    <submittedName>
        <fullName evidence="2">Putative domain HDIG-containing protein</fullName>
    </submittedName>
</protein>
<evidence type="ECO:0000313" key="3">
    <source>
        <dbReference type="Proteomes" id="UP000031637"/>
    </source>
</evidence>
<sequence>MTRPFTLEQVLARADALPALPDIVVRILEMLGDEDANAEALGHHIVSDPAVAVRLLAAANAGAIGASGRVDSVRQAIMLLGVGRVRDITLATAVIDRFRLPRPFDAHRLWLHSVGVAVCAQEVAAHAGLDVDVAYTAGLLHDVGQLLLFAFDPEAYADTLQLKAQRDIDIVDAEREHLGVDHAHVGGELARLWKLPEVVADAIAGHHVSGEEGPENEMADAVHVAEVLAHALDLGGGADARVPNLSDLSCARMGIDWRQFAEHFPRIEARFAGARITLGL</sequence>
<name>W0SHG0_9PROT</name>
<dbReference type="STRING" id="1223802.SUTH_02497"/>
<dbReference type="NCBIfam" id="TIGR00277">
    <property type="entry name" value="HDIG"/>
    <property type="match status" value="1"/>
</dbReference>
<dbReference type="InterPro" id="IPR006675">
    <property type="entry name" value="HDIG_dom"/>
</dbReference>
<dbReference type="KEGG" id="shd:SUTH_02497"/>
<evidence type="ECO:0000313" key="2">
    <source>
        <dbReference type="EMBL" id="BAO30280.1"/>
    </source>
</evidence>
<dbReference type="PANTHER" id="PTHR33525">
    <property type="match status" value="1"/>
</dbReference>
<keyword evidence="3" id="KW-1185">Reference proteome</keyword>
<dbReference type="InterPro" id="IPR052340">
    <property type="entry name" value="RNase_Y/CdgJ"/>
</dbReference>
<dbReference type="SUPFAM" id="SSF109604">
    <property type="entry name" value="HD-domain/PDEase-like"/>
    <property type="match status" value="1"/>
</dbReference>
<proteinExistence type="predicted"/>
<dbReference type="InterPro" id="IPR013976">
    <property type="entry name" value="HDOD"/>
</dbReference>
<dbReference type="SMART" id="SM00471">
    <property type="entry name" value="HDc"/>
    <property type="match status" value="1"/>
</dbReference>
<reference evidence="2 3" key="1">
    <citation type="journal article" date="2014" name="Syst. Appl. Microbiol.">
        <title>Complete genomes of freshwater sulfur oxidizers Sulfuricella denitrificans skB26 and Sulfuritalea hydrogenivorans sk43H: genetic insights into the sulfur oxidation pathway of betaproteobacteria.</title>
        <authorList>
            <person name="Watanabe T."/>
            <person name="Kojima H."/>
            <person name="Fukui M."/>
        </authorList>
    </citation>
    <scope>NUCLEOTIDE SEQUENCE [LARGE SCALE GENOMIC DNA]</scope>
    <source>
        <strain evidence="2">DSM22779</strain>
    </source>
</reference>
<accession>W0SHG0</accession>
<dbReference type="Gene3D" id="1.10.3210.10">
    <property type="entry name" value="Hypothetical protein af1432"/>
    <property type="match status" value="1"/>
</dbReference>
<dbReference type="PROSITE" id="PS51833">
    <property type="entry name" value="HDOD"/>
    <property type="match status" value="1"/>
</dbReference>
<dbReference type="EMBL" id="AP012547">
    <property type="protein sequence ID" value="BAO30280.1"/>
    <property type="molecule type" value="Genomic_DNA"/>
</dbReference>